<keyword evidence="1" id="KW-0812">Transmembrane</keyword>
<dbReference type="Proteomes" id="UP000033572">
    <property type="component" value="Unassembled WGS sequence"/>
</dbReference>
<comment type="caution">
    <text evidence="2">The sequence shown here is derived from an EMBL/GenBank/DDBJ whole genome shotgun (WGS) entry which is preliminary data.</text>
</comment>
<proteinExistence type="predicted"/>
<gene>
    <name evidence="2" type="ORF">RN50_01377</name>
</gene>
<protein>
    <submittedName>
        <fullName evidence="2">Uncharacterized protein</fullName>
    </submittedName>
</protein>
<feature type="transmembrane region" description="Helical" evidence="1">
    <location>
        <begin position="146"/>
        <end position="166"/>
    </location>
</feature>
<feature type="transmembrane region" description="Helical" evidence="1">
    <location>
        <begin position="116"/>
        <end position="140"/>
    </location>
</feature>
<feature type="transmembrane region" description="Helical" evidence="1">
    <location>
        <begin position="13"/>
        <end position="35"/>
    </location>
</feature>
<accession>A0A0F0KPA6</accession>
<dbReference type="GeneID" id="94444779"/>
<dbReference type="EMBL" id="JYIU01000038">
    <property type="protein sequence ID" value="KJL22698.1"/>
    <property type="molecule type" value="Genomic_DNA"/>
</dbReference>
<dbReference type="KEGG" id="mfol:DXT68_10270"/>
<evidence type="ECO:0000313" key="2">
    <source>
        <dbReference type="EMBL" id="KJL22698.1"/>
    </source>
</evidence>
<keyword evidence="1" id="KW-0472">Membrane</keyword>
<evidence type="ECO:0000313" key="3">
    <source>
        <dbReference type="Proteomes" id="UP000033572"/>
    </source>
</evidence>
<keyword evidence="3" id="KW-1185">Reference proteome</keyword>
<name>A0A0F0KPA6_9MICO</name>
<reference evidence="2 3" key="1">
    <citation type="submission" date="2015-02" db="EMBL/GenBank/DDBJ databases">
        <title>Draft genome sequences of ten Microbacterium spp. with emphasis on heavy metal contaminated environments.</title>
        <authorList>
            <person name="Corretto E."/>
        </authorList>
    </citation>
    <scope>NUCLEOTIDE SEQUENCE [LARGE SCALE GENOMIC DNA]</scope>
    <source>
        <strain evidence="2 3">DSM 12966</strain>
    </source>
</reference>
<evidence type="ECO:0000256" key="1">
    <source>
        <dbReference type="SAM" id="Phobius"/>
    </source>
</evidence>
<feature type="transmembrane region" description="Helical" evidence="1">
    <location>
        <begin position="42"/>
        <end position="72"/>
    </location>
</feature>
<dbReference type="RefSeq" id="WP_045253774.1">
    <property type="nucleotide sequence ID" value="NZ_CP031425.1"/>
</dbReference>
<organism evidence="2 3">
    <name type="scientific">Microbacterium foliorum</name>
    <dbReference type="NCBI Taxonomy" id="104336"/>
    <lineage>
        <taxon>Bacteria</taxon>
        <taxon>Bacillati</taxon>
        <taxon>Actinomycetota</taxon>
        <taxon>Actinomycetes</taxon>
        <taxon>Micrococcales</taxon>
        <taxon>Microbacteriaceae</taxon>
        <taxon>Microbacterium</taxon>
    </lineage>
</organism>
<keyword evidence="1" id="KW-1133">Transmembrane helix</keyword>
<dbReference type="AlphaFoldDB" id="A0A0F0KPA6"/>
<sequence>MRAPNDTLQTAPAVSWIVMRMALIAVVAVGAFALNPLVGWQWVAVILAVTAAVLPQTFAAWGGAACIVIGMLVSEPDIGRAMLAVLLVHAIHVLTSLTLVIPAGSRVVLSALRPTVIRFVLVQAIAQPLTVVVMLGMGALEGTASWAVVAGGGAVVAATAVLLLAAGRSVSAARRRG</sequence>
<feature type="transmembrane region" description="Helical" evidence="1">
    <location>
        <begin position="78"/>
        <end position="104"/>
    </location>
</feature>
<dbReference type="PATRIC" id="fig|104336.4.peg.1413"/>